<organism evidence="1 2">
    <name type="scientific">Reticulomyxa filosa</name>
    <dbReference type="NCBI Taxonomy" id="46433"/>
    <lineage>
        <taxon>Eukaryota</taxon>
        <taxon>Sar</taxon>
        <taxon>Rhizaria</taxon>
        <taxon>Retaria</taxon>
        <taxon>Foraminifera</taxon>
        <taxon>Monothalamids</taxon>
        <taxon>Reticulomyxidae</taxon>
        <taxon>Reticulomyxa</taxon>
    </lineage>
</organism>
<proteinExistence type="predicted"/>
<protein>
    <submittedName>
        <fullName evidence="1">Uncharacterized protein</fullName>
    </submittedName>
</protein>
<reference evidence="1 2" key="1">
    <citation type="journal article" date="2013" name="Curr. Biol.">
        <title>The Genome of the Foraminiferan Reticulomyxa filosa.</title>
        <authorList>
            <person name="Glockner G."/>
            <person name="Hulsmann N."/>
            <person name="Schleicher M."/>
            <person name="Noegel A.A."/>
            <person name="Eichinger L."/>
            <person name="Gallinger C."/>
            <person name="Pawlowski J."/>
            <person name="Sierra R."/>
            <person name="Euteneuer U."/>
            <person name="Pillet L."/>
            <person name="Moustafa A."/>
            <person name="Platzer M."/>
            <person name="Groth M."/>
            <person name="Szafranski K."/>
            <person name="Schliwa M."/>
        </authorList>
    </citation>
    <scope>NUCLEOTIDE SEQUENCE [LARGE SCALE GENOMIC DNA]</scope>
</reference>
<dbReference type="Proteomes" id="UP000023152">
    <property type="component" value="Unassembled WGS sequence"/>
</dbReference>
<dbReference type="AlphaFoldDB" id="X6LAM0"/>
<evidence type="ECO:0000313" key="2">
    <source>
        <dbReference type="Proteomes" id="UP000023152"/>
    </source>
</evidence>
<evidence type="ECO:0000313" key="1">
    <source>
        <dbReference type="EMBL" id="ETN98370.1"/>
    </source>
</evidence>
<accession>X6LAM0</accession>
<sequence>MDSSLVYENILTTLQILVVVPVVSSAKYVTRDSSKENVQIHSNNHDNMGTTTISLNMFVSYSLRQTRKSKMWKYVPSPQFCNNVKRVSLAQLKNSRIRILKSTLMIDPTQSNESVNTKTPAMNIFMSTSRISATSYILIFKSKYSDLEISEYITILLMKNKVEDNCLGADVGLCKNSKSQSVLIVTPYVGNVELLRLYVSLEATFSIHATVSIRQWCAYHRHTSSSILRSPMHKSIYNIILQMIFDIAILYHMAKFKLNMDGRGRIDKWTGQLRLLATKSQSSLHCLAPALMAIEALFAQIRMCKNTTDKQSNCESVVIAILFCTSELLLQGMVYKCTYATNNTIAFQQLLQSTHDPAPAPTLIYTAQIVIGITMLWSFDDNIQNFHCTIHIKM</sequence>
<name>X6LAM0_RETFI</name>
<dbReference type="EMBL" id="ASPP01046878">
    <property type="protein sequence ID" value="ETN98370.1"/>
    <property type="molecule type" value="Genomic_DNA"/>
</dbReference>
<keyword evidence="2" id="KW-1185">Reference proteome</keyword>
<gene>
    <name evidence="1" type="ORF">RFI_39140</name>
</gene>
<comment type="caution">
    <text evidence="1">The sequence shown here is derived from an EMBL/GenBank/DDBJ whole genome shotgun (WGS) entry which is preliminary data.</text>
</comment>